<proteinExistence type="predicted"/>
<comment type="caution">
    <text evidence="2">The sequence shown here is derived from an EMBL/GenBank/DDBJ whole genome shotgun (WGS) entry which is preliminary data.</text>
</comment>
<dbReference type="EMBL" id="JBGBPQ010000007">
    <property type="protein sequence ID" value="KAL1521608.1"/>
    <property type="molecule type" value="Genomic_DNA"/>
</dbReference>
<name>A0AB34JKU3_PRYPA</name>
<dbReference type="AlphaFoldDB" id="A0AB34JKU3"/>
<keyword evidence="1" id="KW-0732">Signal</keyword>
<sequence>MGLPVLLLVAHSTVGLVPTAGHSTRGVHGGHLRHSMLSSAKVPRSLLNGEWALPPALDERDGQALMERVLSWLPGMLVALDLGEDPDEGEEAEERDSEFVDTARPWLHTKAFGVIKAPSQPEIAGELWEEMLGAQFLKEEGGSLLLLVPAAANDIETFSGIVAAVRTTARDHINEDVVVTGLHPESVTGNVKCPVPTIMLFLDNEELFVDGGSMRDISSLL</sequence>
<evidence type="ECO:0000313" key="2">
    <source>
        <dbReference type="EMBL" id="KAL1521608.1"/>
    </source>
</evidence>
<feature type="chain" id="PRO_5044191671" evidence="1">
    <location>
        <begin position="16"/>
        <end position="221"/>
    </location>
</feature>
<dbReference type="Proteomes" id="UP001515480">
    <property type="component" value="Unassembled WGS sequence"/>
</dbReference>
<organism evidence="2 3">
    <name type="scientific">Prymnesium parvum</name>
    <name type="common">Toxic golden alga</name>
    <dbReference type="NCBI Taxonomy" id="97485"/>
    <lineage>
        <taxon>Eukaryota</taxon>
        <taxon>Haptista</taxon>
        <taxon>Haptophyta</taxon>
        <taxon>Prymnesiophyceae</taxon>
        <taxon>Prymnesiales</taxon>
        <taxon>Prymnesiaceae</taxon>
        <taxon>Prymnesium</taxon>
    </lineage>
</organism>
<protein>
    <submittedName>
        <fullName evidence="2">Uncharacterized protein</fullName>
    </submittedName>
</protein>
<gene>
    <name evidence="2" type="ORF">AB1Y20_021267</name>
</gene>
<accession>A0AB34JKU3</accession>
<feature type="signal peptide" evidence="1">
    <location>
        <begin position="1"/>
        <end position="15"/>
    </location>
</feature>
<evidence type="ECO:0000313" key="3">
    <source>
        <dbReference type="Proteomes" id="UP001515480"/>
    </source>
</evidence>
<evidence type="ECO:0000256" key="1">
    <source>
        <dbReference type="SAM" id="SignalP"/>
    </source>
</evidence>
<keyword evidence="3" id="KW-1185">Reference proteome</keyword>
<reference evidence="2 3" key="1">
    <citation type="journal article" date="2024" name="Science">
        <title>Giant polyketide synthase enzymes in the biosynthesis of giant marine polyether toxins.</title>
        <authorList>
            <person name="Fallon T.R."/>
            <person name="Shende V.V."/>
            <person name="Wierzbicki I.H."/>
            <person name="Pendleton A.L."/>
            <person name="Watervoot N.F."/>
            <person name="Auber R.P."/>
            <person name="Gonzalez D.J."/>
            <person name="Wisecaver J.H."/>
            <person name="Moore B.S."/>
        </authorList>
    </citation>
    <scope>NUCLEOTIDE SEQUENCE [LARGE SCALE GENOMIC DNA]</scope>
    <source>
        <strain evidence="2 3">12B1</strain>
    </source>
</reference>